<dbReference type="InterPro" id="IPR023213">
    <property type="entry name" value="CAT-like_dom_sf"/>
</dbReference>
<proteinExistence type="predicted"/>
<evidence type="ECO:0000313" key="2">
    <source>
        <dbReference type="EMBL" id="KAH8690246.1"/>
    </source>
</evidence>
<organism evidence="2 3">
    <name type="scientific">Talaromyces proteolyticus</name>
    <dbReference type="NCBI Taxonomy" id="1131652"/>
    <lineage>
        <taxon>Eukaryota</taxon>
        <taxon>Fungi</taxon>
        <taxon>Dikarya</taxon>
        <taxon>Ascomycota</taxon>
        <taxon>Pezizomycotina</taxon>
        <taxon>Eurotiomycetes</taxon>
        <taxon>Eurotiomycetidae</taxon>
        <taxon>Eurotiales</taxon>
        <taxon>Trichocomaceae</taxon>
        <taxon>Talaromyces</taxon>
        <taxon>Talaromyces sect. Bacilispori</taxon>
    </lineage>
</organism>
<feature type="coiled-coil region" evidence="1">
    <location>
        <begin position="271"/>
        <end position="298"/>
    </location>
</feature>
<dbReference type="Proteomes" id="UP001201262">
    <property type="component" value="Unassembled WGS sequence"/>
</dbReference>
<dbReference type="GeneID" id="70242552"/>
<dbReference type="RefSeq" id="XP_046066529.1">
    <property type="nucleotide sequence ID" value="XM_046212265.1"/>
</dbReference>
<sequence length="530" mass="59457">MDTDDYTVVPVPLLDSTLANTEIVFRVSLILDAPLSFEKLQESWYQALEARPIMQAHVRRSPSAPSGLEYHVWTPKGMEQYLEKQRRAPDHLKDFFCLDQSHRSISDYFPGVRIGSRAPCQSEGIFVSDSADPQDQNHCTAFNGVQSLDELLNSDRTTATVQVTRFSDATILSISMSHIVGDLFVIKAMFKAWESALHGISLAPMENLGRDPFSAYGPGGQLSGSNAHLLPPGWRVYGLLDKARLLSRFLWDSYVSRPERSISPRYIFIPESEVQDLEKQAKRDLLELEERRQQQRIEGQGSLVVSRSNVLHAWLLKHNHAHLDPGQWSTTITIVNARARPPVGMKIGSDDFPSHNWYGAAMAVALPSLKVGDLMSMSLGELAMHIRKGIEAGSSAENARRWLTFTLHHQLWKKPSGKFVFWSPPDHHWSGLSDWRLIPLADVDMTPARLDQVPQRVAICSLNAHMVRAGTQRNRWVCLGQAGGGIWLAGTVSEAEWQNPRGFGKYPHILRRTTKLSSEVTEERSEGANS</sequence>
<dbReference type="AlphaFoldDB" id="A0AAD4KG43"/>
<evidence type="ECO:0000313" key="3">
    <source>
        <dbReference type="Proteomes" id="UP001201262"/>
    </source>
</evidence>
<gene>
    <name evidence="2" type="ORF">BGW36DRAFT_307759</name>
</gene>
<protein>
    <submittedName>
        <fullName evidence="2">Uncharacterized protein</fullName>
    </submittedName>
</protein>
<accession>A0AAD4KG43</accession>
<evidence type="ECO:0000256" key="1">
    <source>
        <dbReference type="SAM" id="Coils"/>
    </source>
</evidence>
<keyword evidence="1" id="KW-0175">Coiled coil</keyword>
<dbReference type="EMBL" id="JAJTJA010000014">
    <property type="protein sequence ID" value="KAH8690246.1"/>
    <property type="molecule type" value="Genomic_DNA"/>
</dbReference>
<keyword evidence="3" id="KW-1185">Reference proteome</keyword>
<reference evidence="2" key="1">
    <citation type="submission" date="2021-12" db="EMBL/GenBank/DDBJ databases">
        <title>Convergent genome expansion in fungi linked to evolution of root-endophyte symbiosis.</title>
        <authorList>
            <consortium name="DOE Joint Genome Institute"/>
            <person name="Ke Y.-H."/>
            <person name="Bonito G."/>
            <person name="Liao H.-L."/>
            <person name="Looney B."/>
            <person name="Rojas-Flechas A."/>
            <person name="Nash J."/>
            <person name="Hameed K."/>
            <person name="Schadt C."/>
            <person name="Martin F."/>
            <person name="Crous P.W."/>
            <person name="Miettinen O."/>
            <person name="Magnuson J.K."/>
            <person name="Labbe J."/>
            <person name="Jacobson D."/>
            <person name="Doktycz M.J."/>
            <person name="Veneault-Fourrey C."/>
            <person name="Kuo A."/>
            <person name="Mondo S."/>
            <person name="Calhoun S."/>
            <person name="Riley R."/>
            <person name="Ohm R."/>
            <person name="LaButti K."/>
            <person name="Andreopoulos B."/>
            <person name="Pangilinan J."/>
            <person name="Nolan M."/>
            <person name="Tritt A."/>
            <person name="Clum A."/>
            <person name="Lipzen A."/>
            <person name="Daum C."/>
            <person name="Barry K."/>
            <person name="Grigoriev I.V."/>
            <person name="Vilgalys R."/>
        </authorList>
    </citation>
    <scope>NUCLEOTIDE SEQUENCE</scope>
    <source>
        <strain evidence="2">PMI_201</strain>
    </source>
</reference>
<dbReference type="Gene3D" id="3.30.559.10">
    <property type="entry name" value="Chloramphenicol acetyltransferase-like domain"/>
    <property type="match status" value="2"/>
</dbReference>
<comment type="caution">
    <text evidence="2">The sequence shown here is derived from an EMBL/GenBank/DDBJ whole genome shotgun (WGS) entry which is preliminary data.</text>
</comment>
<name>A0AAD4KG43_9EURO</name>